<dbReference type="PRINTS" id="PR00326">
    <property type="entry name" value="GTP1OBG"/>
</dbReference>
<dbReference type="CDD" id="cd01669">
    <property type="entry name" value="TGS_MJ1332_like"/>
    <property type="match status" value="1"/>
</dbReference>
<dbReference type="NCBIfam" id="NF007171">
    <property type="entry name" value="PRK09602.1"/>
    <property type="match status" value="1"/>
</dbReference>
<evidence type="ECO:0000259" key="2">
    <source>
        <dbReference type="PROSITE" id="PS51710"/>
    </source>
</evidence>
<dbReference type="PANTHER" id="PTHR23305">
    <property type="entry name" value="OBG GTPASE FAMILY"/>
    <property type="match status" value="1"/>
</dbReference>
<keyword evidence="1" id="KW-0547">Nucleotide-binding</keyword>
<dbReference type="InterPro" id="IPR004095">
    <property type="entry name" value="TGS"/>
</dbReference>
<evidence type="ECO:0000313" key="3">
    <source>
        <dbReference type="EMBL" id="AIE92467.1"/>
    </source>
</evidence>
<dbReference type="InterPro" id="IPR012675">
    <property type="entry name" value="Beta-grasp_dom_sf"/>
</dbReference>
<dbReference type="Gene3D" id="3.40.50.300">
    <property type="entry name" value="P-loop containing nucleotide triphosphate hydrolases"/>
    <property type="match status" value="1"/>
</dbReference>
<dbReference type="GO" id="GO:0016887">
    <property type="term" value="F:ATP hydrolysis activity"/>
    <property type="evidence" value="ECO:0007669"/>
    <property type="project" value="TreeGrafter"/>
</dbReference>
<dbReference type="Pfam" id="PF08438">
    <property type="entry name" value="YGR210-like_G4"/>
    <property type="match status" value="1"/>
</dbReference>
<dbReference type="InterPro" id="IPR031167">
    <property type="entry name" value="G_OBG"/>
</dbReference>
<reference evidence="3" key="1">
    <citation type="journal article" date="2014" name="Genome Biol. Evol.">
        <title>Pangenome evidence for extensive interdomain horizontal transfer affecting lineage core and shell genes in uncultured planktonic thaumarchaeota and euryarchaeota.</title>
        <authorList>
            <person name="Deschamps P."/>
            <person name="Zivanovic Y."/>
            <person name="Moreira D."/>
            <person name="Rodriguez-Valera F."/>
            <person name="Lopez-Garcia P."/>
        </authorList>
    </citation>
    <scope>NUCLEOTIDE SEQUENCE</scope>
</reference>
<organism evidence="3">
    <name type="scientific">uncultured marine group II/III euryarchaeote AD1000_23_G03</name>
    <dbReference type="NCBI Taxonomy" id="1457739"/>
    <lineage>
        <taxon>Archaea</taxon>
        <taxon>Methanobacteriati</taxon>
        <taxon>Methanobacteriota</taxon>
        <taxon>environmental samples</taxon>
    </lineage>
</organism>
<dbReference type="PANTHER" id="PTHR23305:SF1">
    <property type="entry name" value="OBG-TYPE G DOMAIN-CONTAINING PROTEIN"/>
    <property type="match status" value="1"/>
</dbReference>
<dbReference type="InterPro" id="IPR013646">
    <property type="entry name" value="YGR210-like_G4"/>
</dbReference>
<dbReference type="SUPFAM" id="SSF52540">
    <property type="entry name" value="P-loop containing nucleoside triphosphate hydrolases"/>
    <property type="match status" value="1"/>
</dbReference>
<evidence type="ECO:0000256" key="1">
    <source>
        <dbReference type="ARBA" id="ARBA00022741"/>
    </source>
</evidence>
<dbReference type="InterPro" id="IPR006073">
    <property type="entry name" value="GTP-bd"/>
</dbReference>
<dbReference type="InterPro" id="IPR027417">
    <property type="entry name" value="P-loop_NTPase"/>
</dbReference>
<dbReference type="Gene3D" id="3.10.20.30">
    <property type="match status" value="1"/>
</dbReference>
<dbReference type="Pfam" id="PF01926">
    <property type="entry name" value="MMR_HSR1"/>
    <property type="match status" value="1"/>
</dbReference>
<proteinExistence type="predicted"/>
<dbReference type="SUPFAM" id="SSF81271">
    <property type="entry name" value="TGS-like"/>
    <property type="match status" value="1"/>
</dbReference>
<dbReference type="InterPro" id="IPR012676">
    <property type="entry name" value="TGS-like"/>
</dbReference>
<protein>
    <submittedName>
        <fullName evidence="3">Putative GTPase</fullName>
    </submittedName>
</protein>
<sequence length="430" mass="45968">MTMRIGLVGKPNVGKSTTFAALTESAVEIANYPFTTIDPNVGVTFLPAEASCPCQTLREKRESDGRIPSVSSDDLRVGSICEPRTGTCIGHCRTVPVTLVDVAGLVPGAHDGKGRGNQFLNDLAQCDVLIQVVDASGSTDIEGNPMGPGSCNPIDEHTFLVEELAMWIHGILDTGWTRGVRRVQAEGDRGLVDFITAQLSGIGGSESMVMNAIVAFKAENTNLGVPWEWKLEIRISLAHHLRRAVFPLCVAANKADVAEAGAWDELGAKVASEGGILLPTSADSELALRRAAKAGFIDYPPGAQNFSLTEMGQSDLNEAQRKGLESLSERLERLGGTGLVELVSRIVRERLDRIVTYPVQDEGHWTDGDGRVLPDALLVQRGTTAKGLAYAVHSDLGDGFIRAVDGRTGRVIGADHELNDNDVIKIVAKT</sequence>
<dbReference type="EMBL" id="KF900366">
    <property type="protein sequence ID" value="AIE92467.1"/>
    <property type="molecule type" value="Genomic_DNA"/>
</dbReference>
<dbReference type="PROSITE" id="PS51710">
    <property type="entry name" value="G_OBG"/>
    <property type="match status" value="1"/>
</dbReference>
<dbReference type="Gene3D" id="1.10.8.470">
    <property type="match status" value="1"/>
</dbReference>
<dbReference type="AlphaFoldDB" id="A0A075FS70"/>
<feature type="domain" description="OBG-type G" evidence="2">
    <location>
        <begin position="3"/>
        <end position="300"/>
    </location>
</feature>
<accession>A0A075FS70</accession>
<dbReference type="GO" id="GO:0005737">
    <property type="term" value="C:cytoplasm"/>
    <property type="evidence" value="ECO:0007669"/>
    <property type="project" value="TreeGrafter"/>
</dbReference>
<dbReference type="GO" id="GO:0005525">
    <property type="term" value="F:GTP binding"/>
    <property type="evidence" value="ECO:0007669"/>
    <property type="project" value="InterPro"/>
</dbReference>
<name>A0A075FS70_9EURY</name>
<dbReference type="Pfam" id="PF02824">
    <property type="entry name" value="TGS"/>
    <property type="match status" value="1"/>
</dbReference>